<sequence length="247" mass="29412">MIKEFLNKVEGFIKNDKDAELFEHITNNKDVLIKLDDLQIFDILKMIIKYDAENCLDIVVSNKILNTNDVNRNILDIKGLSKYNRQECVPKYEQNILTFALDEENFYMISQIFKLVGYSDEFIRFGIIDHEDKGYTNCQLHYNFIGFCLHKLKLNWYKKDLNYLRGIKYIFKSLCEELKSTYVVEKHLHHDKHRKLDFNLPITLNEKKEELKDIENTLRENLFADNKPLNDNFARSNVIKSIIDMID</sequence>
<organism evidence="1 2">
    <name type="scientific">Clostridium frigidicarnis</name>
    <dbReference type="NCBI Taxonomy" id="84698"/>
    <lineage>
        <taxon>Bacteria</taxon>
        <taxon>Bacillati</taxon>
        <taxon>Bacillota</taxon>
        <taxon>Clostridia</taxon>
        <taxon>Eubacteriales</taxon>
        <taxon>Clostridiaceae</taxon>
        <taxon>Clostridium</taxon>
    </lineage>
</organism>
<name>A0A1I1AKG5_9CLOT</name>
<evidence type="ECO:0000313" key="1">
    <source>
        <dbReference type="EMBL" id="SFB38515.1"/>
    </source>
</evidence>
<proteinExistence type="predicted"/>
<dbReference type="Proteomes" id="UP000198619">
    <property type="component" value="Unassembled WGS sequence"/>
</dbReference>
<protein>
    <submittedName>
        <fullName evidence="1">Uncharacterized protein</fullName>
    </submittedName>
</protein>
<dbReference type="AlphaFoldDB" id="A0A1I1AKG5"/>
<gene>
    <name evidence="1" type="ORF">SAMN04488528_103914</name>
</gene>
<reference evidence="1 2" key="1">
    <citation type="submission" date="2016-10" db="EMBL/GenBank/DDBJ databases">
        <authorList>
            <person name="de Groot N.N."/>
        </authorList>
    </citation>
    <scope>NUCLEOTIDE SEQUENCE [LARGE SCALE GENOMIC DNA]</scope>
    <source>
        <strain evidence="1 2">DSM 12271</strain>
    </source>
</reference>
<evidence type="ECO:0000313" key="2">
    <source>
        <dbReference type="Proteomes" id="UP000198619"/>
    </source>
</evidence>
<keyword evidence="2" id="KW-1185">Reference proteome</keyword>
<dbReference type="RefSeq" id="WP_090042786.1">
    <property type="nucleotide sequence ID" value="NZ_FOKI01000039.1"/>
</dbReference>
<accession>A0A1I1AKG5</accession>
<dbReference type="EMBL" id="FOKI01000039">
    <property type="protein sequence ID" value="SFB38515.1"/>
    <property type="molecule type" value="Genomic_DNA"/>
</dbReference>